<dbReference type="OrthoDB" id="883248at2"/>
<dbReference type="EMBL" id="VJZT01000002">
    <property type="protein sequence ID" value="TRX42232.1"/>
    <property type="molecule type" value="Genomic_DNA"/>
</dbReference>
<evidence type="ECO:0000313" key="1">
    <source>
        <dbReference type="EMBL" id="TRX42232.1"/>
    </source>
</evidence>
<organism evidence="1 2">
    <name type="scientific">Flavobacterium restrictum</name>
    <dbReference type="NCBI Taxonomy" id="2594428"/>
    <lineage>
        <taxon>Bacteria</taxon>
        <taxon>Pseudomonadati</taxon>
        <taxon>Bacteroidota</taxon>
        <taxon>Flavobacteriia</taxon>
        <taxon>Flavobacteriales</taxon>
        <taxon>Flavobacteriaceae</taxon>
        <taxon>Flavobacterium</taxon>
    </lineage>
</organism>
<proteinExistence type="predicted"/>
<comment type="caution">
    <text evidence="1">The sequence shown here is derived from an EMBL/GenBank/DDBJ whole genome shotgun (WGS) entry which is preliminary data.</text>
</comment>
<gene>
    <name evidence="1" type="ORF">FNW21_02935</name>
</gene>
<keyword evidence="2" id="KW-1185">Reference proteome</keyword>
<dbReference type="AlphaFoldDB" id="A0A553EB97"/>
<name>A0A553EB97_9FLAO</name>
<evidence type="ECO:0000313" key="2">
    <source>
        <dbReference type="Proteomes" id="UP000316371"/>
    </source>
</evidence>
<dbReference type="Proteomes" id="UP000316371">
    <property type="component" value="Unassembled WGS sequence"/>
</dbReference>
<evidence type="ECO:0008006" key="3">
    <source>
        <dbReference type="Google" id="ProtNLM"/>
    </source>
</evidence>
<protein>
    <recommendedName>
        <fullName evidence="3">DUF3575 domain-containing protein</fullName>
    </recommendedName>
</protein>
<accession>A0A553EB97</accession>
<reference evidence="1 2" key="1">
    <citation type="submission" date="2019-07" db="EMBL/GenBank/DDBJ databases">
        <title>Novel species of Flavobacterium.</title>
        <authorList>
            <person name="Liu Q."/>
            <person name="Xin Y.-H."/>
        </authorList>
    </citation>
    <scope>NUCLEOTIDE SEQUENCE [LARGE SCALE GENOMIC DNA]</scope>
    <source>
        <strain evidence="1 2">LB1R34</strain>
    </source>
</reference>
<dbReference type="RefSeq" id="WP_144255239.1">
    <property type="nucleotide sequence ID" value="NZ_VJZT01000002.1"/>
</dbReference>
<sequence length="182" mass="21098">MNIKIIYISLAVLLGQYINAQTASVEKSIYSVQFGPLGFWLNNESRLSNEFSLRTEIGFDAGVNLKFGNQTNYTLAPSLNMEPRWYYNFTNRMSKNKDSKNNEANFLSCRISYIPDWFVISNKNNTNIPNQISLIPEWGVRRNILKSNFNYEIGIGIGFLYDFENKSFDRANDLHLRIGYTF</sequence>